<keyword evidence="8" id="KW-1185">Reference proteome</keyword>
<dbReference type="Gene3D" id="1.10.357.10">
    <property type="entry name" value="Tetracycline Repressor, domain 2"/>
    <property type="match status" value="1"/>
</dbReference>
<dbReference type="InterPro" id="IPR001647">
    <property type="entry name" value="HTH_TetR"/>
</dbReference>
<evidence type="ECO:0000256" key="1">
    <source>
        <dbReference type="ARBA" id="ARBA00022491"/>
    </source>
</evidence>
<dbReference type="OrthoDB" id="3288227at2"/>
<keyword evidence="4" id="KW-0804">Transcription</keyword>
<dbReference type="PROSITE" id="PS50977">
    <property type="entry name" value="HTH_TETR_2"/>
    <property type="match status" value="1"/>
</dbReference>
<dbReference type="PANTHER" id="PTHR30055:SF234">
    <property type="entry name" value="HTH-TYPE TRANSCRIPTIONAL REGULATOR BETI"/>
    <property type="match status" value="1"/>
</dbReference>
<dbReference type="SUPFAM" id="SSF46689">
    <property type="entry name" value="Homeodomain-like"/>
    <property type="match status" value="1"/>
</dbReference>
<dbReference type="PRINTS" id="PR00455">
    <property type="entry name" value="HTHTETR"/>
</dbReference>
<dbReference type="HOGENOM" id="CLU_069356_15_3_11"/>
<dbReference type="InterPro" id="IPR039538">
    <property type="entry name" value="BetI_C"/>
</dbReference>
<evidence type="ECO:0000256" key="3">
    <source>
        <dbReference type="ARBA" id="ARBA00023125"/>
    </source>
</evidence>
<evidence type="ECO:0000313" key="8">
    <source>
        <dbReference type="Proteomes" id="UP000001918"/>
    </source>
</evidence>
<evidence type="ECO:0000256" key="4">
    <source>
        <dbReference type="ARBA" id="ARBA00023163"/>
    </source>
</evidence>
<evidence type="ECO:0000256" key="2">
    <source>
        <dbReference type="ARBA" id="ARBA00023015"/>
    </source>
</evidence>
<dbReference type="InterPro" id="IPR036271">
    <property type="entry name" value="Tet_transcr_reg_TetR-rel_C_sf"/>
</dbReference>
<dbReference type="KEGG" id="tcu:Tcur_0452"/>
<dbReference type="PANTHER" id="PTHR30055">
    <property type="entry name" value="HTH-TYPE TRANSCRIPTIONAL REGULATOR RUTR"/>
    <property type="match status" value="1"/>
</dbReference>
<feature type="DNA-binding region" description="H-T-H motif" evidence="5">
    <location>
        <begin position="31"/>
        <end position="50"/>
    </location>
</feature>
<dbReference type="RefSeq" id="WP_012850834.1">
    <property type="nucleotide sequence ID" value="NC_013510.1"/>
</dbReference>
<proteinExistence type="predicted"/>
<dbReference type="eggNOG" id="COG1309">
    <property type="taxonomic scope" value="Bacteria"/>
</dbReference>
<dbReference type="Pfam" id="PF13977">
    <property type="entry name" value="TetR_C_6"/>
    <property type="match status" value="1"/>
</dbReference>
<accession>D1A2N0</accession>
<dbReference type="Pfam" id="PF00440">
    <property type="entry name" value="TetR_N"/>
    <property type="match status" value="1"/>
</dbReference>
<dbReference type="EMBL" id="CP001738">
    <property type="protein sequence ID" value="ACY96050.1"/>
    <property type="molecule type" value="Genomic_DNA"/>
</dbReference>
<dbReference type="Proteomes" id="UP000001918">
    <property type="component" value="Chromosome"/>
</dbReference>
<dbReference type="SUPFAM" id="SSF48498">
    <property type="entry name" value="Tetracyclin repressor-like, C-terminal domain"/>
    <property type="match status" value="1"/>
</dbReference>
<gene>
    <name evidence="7" type="ordered locus">Tcur_0452</name>
</gene>
<dbReference type="InterPro" id="IPR050109">
    <property type="entry name" value="HTH-type_TetR-like_transc_reg"/>
</dbReference>
<feature type="domain" description="HTH tetR-type" evidence="6">
    <location>
        <begin position="8"/>
        <end position="68"/>
    </location>
</feature>
<dbReference type="InterPro" id="IPR009057">
    <property type="entry name" value="Homeodomain-like_sf"/>
</dbReference>
<keyword evidence="3 5" id="KW-0238">DNA-binding</keyword>
<organism evidence="7 8">
    <name type="scientific">Thermomonospora curvata (strain ATCC 19995 / DSM 43183 / JCM 3096 / KCTC 9072 / NBRC 15933 / NCIMB 10081 / Henssen B9)</name>
    <dbReference type="NCBI Taxonomy" id="471852"/>
    <lineage>
        <taxon>Bacteria</taxon>
        <taxon>Bacillati</taxon>
        <taxon>Actinomycetota</taxon>
        <taxon>Actinomycetes</taxon>
        <taxon>Streptosporangiales</taxon>
        <taxon>Thermomonosporaceae</taxon>
        <taxon>Thermomonospora</taxon>
    </lineage>
</organism>
<evidence type="ECO:0000259" key="6">
    <source>
        <dbReference type="PROSITE" id="PS50977"/>
    </source>
</evidence>
<evidence type="ECO:0000313" key="7">
    <source>
        <dbReference type="EMBL" id="ACY96050.1"/>
    </source>
</evidence>
<dbReference type="AlphaFoldDB" id="D1A2N0"/>
<evidence type="ECO:0000256" key="5">
    <source>
        <dbReference type="PROSITE-ProRule" id="PRU00335"/>
    </source>
</evidence>
<dbReference type="STRING" id="471852.Tcur_0452"/>
<name>D1A2N0_THECD</name>
<dbReference type="GO" id="GO:0003700">
    <property type="term" value="F:DNA-binding transcription factor activity"/>
    <property type="evidence" value="ECO:0007669"/>
    <property type="project" value="TreeGrafter"/>
</dbReference>
<dbReference type="GO" id="GO:0000976">
    <property type="term" value="F:transcription cis-regulatory region binding"/>
    <property type="evidence" value="ECO:0007669"/>
    <property type="project" value="TreeGrafter"/>
</dbReference>
<sequence length="207" mass="23594">MPRPSVEAERREQILKAACRVISEKGYKALRVTDVARYAKLSAALVHYYFETKRDLVHAAFEWNFSRSLERRKSILDRHSNARDRLRAFIDSYLPRDEETEAAWRVWAETWVEALHDPDLRKLNERIYGEWRSIITEIIRLGQAEGLIVPGDPVLLANVLVSTIDGLAIQALVGSEHMTIARMQSVCDHLVKTMSVQSAEPVQAALG</sequence>
<protein>
    <submittedName>
        <fullName evidence="7">Transcriptional regulator, TetR family</fullName>
    </submittedName>
</protein>
<keyword evidence="1" id="KW-0678">Repressor</keyword>
<reference evidence="7 8" key="1">
    <citation type="journal article" date="2011" name="Stand. Genomic Sci.">
        <title>Complete genome sequence of Thermomonospora curvata type strain (B9).</title>
        <authorList>
            <person name="Chertkov O."/>
            <person name="Sikorski J."/>
            <person name="Nolan M."/>
            <person name="Lapidus A."/>
            <person name="Lucas S."/>
            <person name="Del Rio T.G."/>
            <person name="Tice H."/>
            <person name="Cheng J.F."/>
            <person name="Goodwin L."/>
            <person name="Pitluck S."/>
            <person name="Liolios K."/>
            <person name="Ivanova N."/>
            <person name="Mavromatis K."/>
            <person name="Mikhailova N."/>
            <person name="Ovchinnikova G."/>
            <person name="Pati A."/>
            <person name="Chen A."/>
            <person name="Palaniappan K."/>
            <person name="Djao O.D."/>
            <person name="Land M."/>
            <person name="Hauser L."/>
            <person name="Chang Y.J."/>
            <person name="Jeffries C.D."/>
            <person name="Brettin T."/>
            <person name="Han C."/>
            <person name="Detter J.C."/>
            <person name="Rohde M."/>
            <person name="Goker M."/>
            <person name="Woyke T."/>
            <person name="Bristow J."/>
            <person name="Eisen J.A."/>
            <person name="Markowitz V."/>
            <person name="Hugenholtz P."/>
            <person name="Klenk H.P."/>
            <person name="Kyrpides N.C."/>
        </authorList>
    </citation>
    <scope>NUCLEOTIDE SEQUENCE [LARGE SCALE GENOMIC DNA]</scope>
    <source>
        <strain evidence="8">ATCC 19995 / DSM 43183 / JCM 3096 / KCTC 9072 / NBRC 15933 / NCIMB 10081 / Henssen B9</strain>
    </source>
</reference>
<keyword evidence="2" id="KW-0805">Transcription regulation</keyword>